<keyword evidence="1" id="KW-0812">Transmembrane</keyword>
<feature type="transmembrane region" description="Helical" evidence="1">
    <location>
        <begin position="12"/>
        <end position="31"/>
    </location>
</feature>
<keyword evidence="1" id="KW-1133">Transmembrane helix</keyword>
<dbReference type="AlphaFoldDB" id="A0A6J7A0Q4"/>
<protein>
    <submittedName>
        <fullName evidence="2">Unannotated protein</fullName>
    </submittedName>
</protein>
<name>A0A6J7A0Q4_9ZZZZ</name>
<feature type="transmembrane region" description="Helical" evidence="1">
    <location>
        <begin position="391"/>
        <end position="412"/>
    </location>
</feature>
<gene>
    <name evidence="2" type="ORF">UFOPK3139_01050</name>
    <name evidence="3" type="ORF">UFOPK3967_02053</name>
</gene>
<feature type="transmembrane region" description="Helical" evidence="1">
    <location>
        <begin position="424"/>
        <end position="442"/>
    </location>
</feature>
<evidence type="ECO:0000313" key="2">
    <source>
        <dbReference type="EMBL" id="CAB4826274.1"/>
    </source>
</evidence>
<organism evidence="2">
    <name type="scientific">freshwater metagenome</name>
    <dbReference type="NCBI Taxonomy" id="449393"/>
    <lineage>
        <taxon>unclassified sequences</taxon>
        <taxon>metagenomes</taxon>
        <taxon>ecological metagenomes</taxon>
    </lineage>
</organism>
<feature type="transmembrane region" description="Helical" evidence="1">
    <location>
        <begin position="246"/>
        <end position="263"/>
    </location>
</feature>
<proteinExistence type="predicted"/>
<keyword evidence="1" id="KW-0472">Membrane</keyword>
<feature type="transmembrane region" description="Helical" evidence="1">
    <location>
        <begin position="222"/>
        <end position="240"/>
    </location>
</feature>
<evidence type="ECO:0000256" key="1">
    <source>
        <dbReference type="SAM" id="Phobius"/>
    </source>
</evidence>
<dbReference type="EMBL" id="CAFABA010000033">
    <property type="protein sequence ID" value="CAB4826274.1"/>
    <property type="molecule type" value="Genomic_DNA"/>
</dbReference>
<feature type="transmembrane region" description="Helical" evidence="1">
    <location>
        <begin position="68"/>
        <end position="90"/>
    </location>
</feature>
<dbReference type="EMBL" id="CAFBOS010000141">
    <property type="protein sequence ID" value="CAB5007469.1"/>
    <property type="molecule type" value="Genomic_DNA"/>
</dbReference>
<feature type="transmembrane region" description="Helical" evidence="1">
    <location>
        <begin position="359"/>
        <end position="379"/>
    </location>
</feature>
<accession>A0A6J7A0Q4</accession>
<evidence type="ECO:0000313" key="3">
    <source>
        <dbReference type="EMBL" id="CAB5007469.1"/>
    </source>
</evidence>
<feature type="transmembrane region" description="Helical" evidence="1">
    <location>
        <begin position="275"/>
        <end position="294"/>
    </location>
</feature>
<sequence length="464" mass="49831">MTVTTLFRRSSAPGAGVAAAVGLAYLAVLAFSMQRQTYDGWGGVILAPVCLAIGATIVMHVTRNEAETIRNVALLGLGAKLMAAFARYYVMKSAFDSTGDFERYHRAGVAIAAAHDGWLAPVNAWPTGRGTVFVEQFTGVVYTIIGPSRMGGFVMFSFIAYWGLFFFQRALATAAPAFDQVRYAKLVFLWPSLLFWPSSIGKEALMLFALGLATLGAARMQVQRIISGTVLFGLGGWVAYSVRPHLTVLLVGALIVSYLVPAERAQERGSGGLGPLPRVVALTVMLVGFTFLMGQTADYFSGDGGDGGDTIAQILASTEQRTAIGGSVIASSRPNSVLEYPNAVVTVLFRPFIFEARSIPGLISAVEATMLAGLTIVSLRRTGRAFKAPLRTRVVVFTLVFNAAFVFGFSSFSNLGLLARQRTQVLPFLFLLFAGPAAVRATRRADTVERAERQAPFLLPGLRR</sequence>
<feature type="transmembrane region" description="Helical" evidence="1">
    <location>
        <begin position="194"/>
        <end position="215"/>
    </location>
</feature>
<feature type="transmembrane region" description="Helical" evidence="1">
    <location>
        <begin position="43"/>
        <end position="62"/>
    </location>
</feature>
<feature type="transmembrane region" description="Helical" evidence="1">
    <location>
        <begin position="153"/>
        <end position="174"/>
    </location>
</feature>
<reference evidence="2" key="1">
    <citation type="submission" date="2020-05" db="EMBL/GenBank/DDBJ databases">
        <authorList>
            <person name="Chiriac C."/>
            <person name="Salcher M."/>
            <person name="Ghai R."/>
            <person name="Kavagutti S V."/>
        </authorList>
    </citation>
    <scope>NUCLEOTIDE SEQUENCE</scope>
</reference>